<protein>
    <submittedName>
        <fullName evidence="2">Uncharacterized protein</fullName>
    </submittedName>
</protein>
<name>A0A0V1KIJ5_9BILA</name>
<dbReference type="Proteomes" id="UP000054721">
    <property type="component" value="Unassembled WGS sequence"/>
</dbReference>
<proteinExistence type="predicted"/>
<reference evidence="2 3" key="1">
    <citation type="submission" date="2015-05" db="EMBL/GenBank/DDBJ databases">
        <title>Evolution of Trichinella species and genotypes.</title>
        <authorList>
            <person name="Korhonen P.K."/>
            <person name="Edoardo P."/>
            <person name="Giuseppe L.R."/>
            <person name="Gasser R.B."/>
        </authorList>
    </citation>
    <scope>NUCLEOTIDE SEQUENCE [LARGE SCALE GENOMIC DNA]</scope>
    <source>
        <strain evidence="2">ISS10</strain>
    </source>
</reference>
<comment type="caution">
    <text evidence="2">The sequence shown here is derived from an EMBL/GenBank/DDBJ whole genome shotgun (WGS) entry which is preliminary data.</text>
</comment>
<organism evidence="2 3">
    <name type="scientific">Trichinella nativa</name>
    <dbReference type="NCBI Taxonomy" id="6335"/>
    <lineage>
        <taxon>Eukaryota</taxon>
        <taxon>Metazoa</taxon>
        <taxon>Ecdysozoa</taxon>
        <taxon>Nematoda</taxon>
        <taxon>Enoplea</taxon>
        <taxon>Dorylaimia</taxon>
        <taxon>Trichinellida</taxon>
        <taxon>Trichinellidae</taxon>
        <taxon>Trichinella</taxon>
    </lineage>
</organism>
<dbReference type="EMBL" id="JYDW01002495">
    <property type="protein sequence ID" value="KRZ46693.1"/>
    <property type="molecule type" value="Genomic_DNA"/>
</dbReference>
<sequence length="59" mass="6257">MMCSCHYEPACTVLSSVQPLKGVLINPRRLWKLSLSPQGEGSHDVVTAGGSSLSVSVSR</sequence>
<gene>
    <name evidence="2" type="ORF">T02_7949</name>
</gene>
<feature type="region of interest" description="Disordered" evidence="1">
    <location>
        <begin position="37"/>
        <end position="59"/>
    </location>
</feature>
<dbReference type="AlphaFoldDB" id="A0A0V1KIJ5"/>
<feature type="compositionally biased region" description="Polar residues" evidence="1">
    <location>
        <begin position="49"/>
        <end position="59"/>
    </location>
</feature>
<evidence type="ECO:0000313" key="3">
    <source>
        <dbReference type="Proteomes" id="UP000054721"/>
    </source>
</evidence>
<accession>A0A0V1KIJ5</accession>
<evidence type="ECO:0000256" key="1">
    <source>
        <dbReference type="SAM" id="MobiDB-lite"/>
    </source>
</evidence>
<evidence type="ECO:0000313" key="2">
    <source>
        <dbReference type="EMBL" id="KRZ46693.1"/>
    </source>
</evidence>
<keyword evidence="3" id="KW-1185">Reference proteome</keyword>